<dbReference type="GO" id="GO:0008234">
    <property type="term" value="F:cysteine-type peptidase activity"/>
    <property type="evidence" value="ECO:0007669"/>
    <property type="project" value="InterPro"/>
</dbReference>
<dbReference type="GO" id="GO:0006508">
    <property type="term" value="P:proteolysis"/>
    <property type="evidence" value="ECO:0007669"/>
    <property type="project" value="InterPro"/>
</dbReference>
<protein>
    <recommendedName>
        <fullName evidence="3">Peptidase C1A papain C-terminal domain-containing protein</fullName>
    </recommendedName>
</protein>
<organism evidence="4">
    <name type="scientific">marine sediment metagenome</name>
    <dbReference type="NCBI Taxonomy" id="412755"/>
    <lineage>
        <taxon>unclassified sequences</taxon>
        <taxon>metagenomes</taxon>
        <taxon>ecological metagenomes</taxon>
    </lineage>
</organism>
<dbReference type="AlphaFoldDB" id="X0S7W7"/>
<proteinExistence type="inferred from homology"/>
<accession>X0S7W7</accession>
<dbReference type="InterPro" id="IPR038765">
    <property type="entry name" value="Papain-like_cys_pep_sf"/>
</dbReference>
<name>X0S7W7_9ZZZZ</name>
<comment type="similarity">
    <text evidence="1">Belongs to the peptidase C1 family.</text>
</comment>
<comment type="caution">
    <text evidence="4">The sequence shown here is derived from an EMBL/GenBank/DDBJ whole genome shotgun (WGS) entry which is preliminary data.</text>
</comment>
<reference evidence="4" key="1">
    <citation type="journal article" date="2014" name="Front. Microbiol.">
        <title>High frequency of phylogenetically diverse reductive dehalogenase-homologous genes in deep subseafloor sedimentary metagenomes.</title>
        <authorList>
            <person name="Kawai M."/>
            <person name="Futagami T."/>
            <person name="Toyoda A."/>
            <person name="Takaki Y."/>
            <person name="Nishi S."/>
            <person name="Hori S."/>
            <person name="Arai W."/>
            <person name="Tsubouchi T."/>
            <person name="Morono Y."/>
            <person name="Uchiyama I."/>
            <person name="Ito T."/>
            <person name="Fujiyama A."/>
            <person name="Inagaki F."/>
            <person name="Takami H."/>
        </authorList>
    </citation>
    <scope>NUCLEOTIDE SEQUENCE</scope>
    <source>
        <strain evidence="4">Expedition CK06-06</strain>
    </source>
</reference>
<dbReference type="PANTHER" id="PTHR12411">
    <property type="entry name" value="CYSTEINE PROTEASE FAMILY C1-RELATED"/>
    <property type="match status" value="1"/>
</dbReference>
<dbReference type="EMBL" id="BARS01005347">
    <property type="protein sequence ID" value="GAF72007.1"/>
    <property type="molecule type" value="Genomic_DNA"/>
</dbReference>
<evidence type="ECO:0000313" key="4">
    <source>
        <dbReference type="EMBL" id="GAF72007.1"/>
    </source>
</evidence>
<feature type="domain" description="Peptidase C1A papain C-terminal" evidence="3">
    <location>
        <begin position="171"/>
        <end position="309"/>
    </location>
</feature>
<evidence type="ECO:0000256" key="2">
    <source>
        <dbReference type="SAM" id="MobiDB-lite"/>
    </source>
</evidence>
<feature type="region of interest" description="Disordered" evidence="2">
    <location>
        <begin position="50"/>
        <end position="86"/>
    </location>
</feature>
<dbReference type="InterPro" id="IPR013128">
    <property type="entry name" value="Peptidase_C1A"/>
</dbReference>
<dbReference type="Gene3D" id="3.90.70.10">
    <property type="entry name" value="Cysteine proteinases"/>
    <property type="match status" value="1"/>
</dbReference>
<dbReference type="InterPro" id="IPR000169">
    <property type="entry name" value="Pept_cys_AS"/>
</dbReference>
<dbReference type="Pfam" id="PF00112">
    <property type="entry name" value="Peptidase_C1"/>
    <property type="match status" value="1"/>
</dbReference>
<dbReference type="InterPro" id="IPR000668">
    <property type="entry name" value="Peptidase_C1A_C"/>
</dbReference>
<gene>
    <name evidence="4" type="ORF">S01H1_10483</name>
</gene>
<feature type="non-terminal residue" evidence="4">
    <location>
        <position position="310"/>
    </location>
</feature>
<dbReference type="PROSITE" id="PS00139">
    <property type="entry name" value="THIOL_PROTEASE_CYS"/>
    <property type="match status" value="1"/>
</dbReference>
<evidence type="ECO:0000256" key="1">
    <source>
        <dbReference type="ARBA" id="ARBA00008455"/>
    </source>
</evidence>
<evidence type="ECO:0000259" key="3">
    <source>
        <dbReference type="Pfam" id="PF00112"/>
    </source>
</evidence>
<sequence length="310" mass="34558">MLCSGEQALEYVEGCEQWSDNYTQASDTVQNYTLTIGNDGDATLSYNISDRETVGGGSDSAPPAASLPPPSVPDNPDADNLRPLEEPHVLPGHQEEHVPEQIFEEGDSLEELRDKIQQNGYNFTVDHNWVYDMSPEEKEQFFSRRDSGFFEGIDASEDIGPLAGQLREKQLPSQFDWRNYDGHSYIGDIKNQGSCGSCYAFGACAAAEGTYNWAMGLYDANCTDLSESFIIWCLGSLPEYYPHFYGCDGADWDYYELTALTVEGICSEADFPYQTSPGCGDHWDDPRITFDSWHRIPCGDIEAIKTAIMT</sequence>
<dbReference type="SUPFAM" id="SSF54001">
    <property type="entry name" value="Cysteine proteinases"/>
    <property type="match status" value="1"/>
</dbReference>